<evidence type="ECO:0000313" key="3">
    <source>
        <dbReference type="Proteomes" id="UP001445076"/>
    </source>
</evidence>
<reference evidence="2 3" key="1">
    <citation type="journal article" date="2024" name="BMC Genomics">
        <title>Genome assembly of redclaw crayfish (Cherax quadricarinatus) provides insights into its immune adaptation and hypoxia tolerance.</title>
        <authorList>
            <person name="Liu Z."/>
            <person name="Zheng J."/>
            <person name="Li H."/>
            <person name="Fang K."/>
            <person name="Wang S."/>
            <person name="He J."/>
            <person name="Zhou D."/>
            <person name="Weng S."/>
            <person name="Chi M."/>
            <person name="Gu Z."/>
            <person name="He J."/>
            <person name="Li F."/>
            <person name="Wang M."/>
        </authorList>
    </citation>
    <scope>NUCLEOTIDE SEQUENCE [LARGE SCALE GENOMIC DNA]</scope>
    <source>
        <strain evidence="2">ZL_2023a</strain>
    </source>
</reference>
<comment type="caution">
    <text evidence="2">The sequence shown here is derived from an EMBL/GenBank/DDBJ whole genome shotgun (WGS) entry which is preliminary data.</text>
</comment>
<dbReference type="EMBL" id="JARKIK010000059">
    <property type="protein sequence ID" value="KAK8731931.1"/>
    <property type="molecule type" value="Genomic_DNA"/>
</dbReference>
<dbReference type="AlphaFoldDB" id="A0AAW0WYB9"/>
<name>A0AAW0WYB9_CHEQU</name>
<feature type="compositionally biased region" description="Acidic residues" evidence="1">
    <location>
        <begin position="1"/>
        <end position="22"/>
    </location>
</feature>
<organism evidence="2 3">
    <name type="scientific">Cherax quadricarinatus</name>
    <name type="common">Australian red claw crayfish</name>
    <dbReference type="NCBI Taxonomy" id="27406"/>
    <lineage>
        <taxon>Eukaryota</taxon>
        <taxon>Metazoa</taxon>
        <taxon>Ecdysozoa</taxon>
        <taxon>Arthropoda</taxon>
        <taxon>Crustacea</taxon>
        <taxon>Multicrustacea</taxon>
        <taxon>Malacostraca</taxon>
        <taxon>Eumalacostraca</taxon>
        <taxon>Eucarida</taxon>
        <taxon>Decapoda</taxon>
        <taxon>Pleocyemata</taxon>
        <taxon>Astacidea</taxon>
        <taxon>Parastacoidea</taxon>
        <taxon>Parastacidae</taxon>
        <taxon>Cherax</taxon>
    </lineage>
</organism>
<feature type="region of interest" description="Disordered" evidence="1">
    <location>
        <begin position="1"/>
        <end position="26"/>
    </location>
</feature>
<evidence type="ECO:0000313" key="2">
    <source>
        <dbReference type="EMBL" id="KAK8731931.1"/>
    </source>
</evidence>
<proteinExistence type="predicted"/>
<accession>A0AAW0WYB9</accession>
<evidence type="ECO:0000256" key="1">
    <source>
        <dbReference type="SAM" id="MobiDB-lite"/>
    </source>
</evidence>
<keyword evidence="3" id="KW-1185">Reference proteome</keyword>
<feature type="non-terminal residue" evidence="2">
    <location>
        <position position="117"/>
    </location>
</feature>
<sequence>MEDFGNWTSEEEFETETEYSDVDSDKSDLYGDLELSLSEARPLEVSANEDVDDADIFLELGMPLNLHQEGEASHLATVVSQSTQQLISDDIKSQLGASEIISDKNDNQISTHSTANT</sequence>
<dbReference type="Proteomes" id="UP001445076">
    <property type="component" value="Unassembled WGS sequence"/>
</dbReference>
<gene>
    <name evidence="2" type="ORF">OTU49_007334</name>
</gene>
<protein>
    <submittedName>
        <fullName evidence="2">Uncharacterized protein</fullName>
    </submittedName>
</protein>